<accession>A0A9D4YYU7</accession>
<gene>
    <name evidence="2" type="ORF">D9Q98_004230</name>
</gene>
<dbReference type="EMBL" id="SIDB01000005">
    <property type="protein sequence ID" value="KAI3432687.1"/>
    <property type="molecule type" value="Genomic_DNA"/>
</dbReference>
<dbReference type="OrthoDB" id="190541at2759"/>
<comment type="caution">
    <text evidence="2">The sequence shown here is derived from an EMBL/GenBank/DDBJ whole genome shotgun (WGS) entry which is preliminary data.</text>
</comment>
<reference evidence="2" key="1">
    <citation type="journal article" date="2019" name="Plant J.">
        <title>Chlorella vulgaris genome assembly and annotation reveals the molecular basis for metabolic acclimation to high light conditions.</title>
        <authorList>
            <person name="Cecchin M."/>
            <person name="Marcolungo L."/>
            <person name="Rossato M."/>
            <person name="Girolomoni L."/>
            <person name="Cosentino E."/>
            <person name="Cuine S."/>
            <person name="Li-Beisson Y."/>
            <person name="Delledonne M."/>
            <person name="Ballottari M."/>
        </authorList>
    </citation>
    <scope>NUCLEOTIDE SEQUENCE</scope>
    <source>
        <strain evidence="2">211/11P</strain>
    </source>
</reference>
<evidence type="ECO:0000259" key="1">
    <source>
        <dbReference type="Pfam" id="PF05347"/>
    </source>
</evidence>
<protein>
    <recommendedName>
        <fullName evidence="1">Complex 1 LYR protein domain-containing protein</fullName>
    </recommendedName>
</protein>
<keyword evidence="3" id="KW-1185">Reference proteome</keyword>
<dbReference type="AlphaFoldDB" id="A0A9D4YYU7"/>
<dbReference type="PANTHER" id="PTHR47579">
    <property type="entry name" value="COMPLEX 1 LYR PROTEIN"/>
    <property type="match status" value="1"/>
</dbReference>
<evidence type="ECO:0000313" key="2">
    <source>
        <dbReference type="EMBL" id="KAI3432687.1"/>
    </source>
</evidence>
<feature type="domain" description="Complex 1 LYR protein" evidence="1">
    <location>
        <begin position="9"/>
        <end position="64"/>
    </location>
</feature>
<organism evidence="2 3">
    <name type="scientific">Chlorella vulgaris</name>
    <name type="common">Green alga</name>
    <dbReference type="NCBI Taxonomy" id="3077"/>
    <lineage>
        <taxon>Eukaryota</taxon>
        <taxon>Viridiplantae</taxon>
        <taxon>Chlorophyta</taxon>
        <taxon>core chlorophytes</taxon>
        <taxon>Trebouxiophyceae</taxon>
        <taxon>Chlorellales</taxon>
        <taxon>Chlorellaceae</taxon>
        <taxon>Chlorella clade</taxon>
        <taxon>Chlorella</taxon>
    </lineage>
</organism>
<dbReference type="PANTHER" id="PTHR47579:SF3">
    <property type="entry name" value="COMPLEX 1 LYR PROTEIN DOMAIN-CONTAINING PROTEIN"/>
    <property type="match status" value="1"/>
</dbReference>
<name>A0A9D4YYU7_CHLVU</name>
<dbReference type="CDD" id="cd20251">
    <property type="entry name" value="Complex1_LYR_SF"/>
    <property type="match status" value="1"/>
</dbReference>
<reference evidence="2" key="2">
    <citation type="submission" date="2020-11" db="EMBL/GenBank/DDBJ databases">
        <authorList>
            <person name="Cecchin M."/>
            <person name="Marcolungo L."/>
            <person name="Rossato M."/>
            <person name="Girolomoni L."/>
            <person name="Cosentino E."/>
            <person name="Cuine S."/>
            <person name="Li-Beisson Y."/>
            <person name="Delledonne M."/>
            <person name="Ballottari M."/>
        </authorList>
    </citation>
    <scope>NUCLEOTIDE SEQUENCE</scope>
    <source>
        <strain evidence="2">211/11P</strain>
        <tissue evidence="2">Whole cell</tissue>
    </source>
</reference>
<evidence type="ECO:0000313" key="3">
    <source>
        <dbReference type="Proteomes" id="UP001055712"/>
    </source>
</evidence>
<dbReference type="Proteomes" id="UP001055712">
    <property type="component" value="Unassembled WGS sequence"/>
</dbReference>
<dbReference type="Pfam" id="PF05347">
    <property type="entry name" value="Complex1_LYR"/>
    <property type="match status" value="1"/>
</dbReference>
<sequence>MIEKSHFGVLKLYRDCLRLADYISTQGGSRRVLREQVRQAFKKNKEESDPVKIEEQKEAAVRGLSNYMFHEAQRMAKEEVQKGNDNFDG</sequence>
<dbReference type="InterPro" id="IPR008011">
    <property type="entry name" value="Complex1_LYR_dom"/>
</dbReference>
<proteinExistence type="predicted"/>